<dbReference type="InterPro" id="IPR029060">
    <property type="entry name" value="PIN-like_dom_sf"/>
</dbReference>
<comment type="caution">
    <text evidence="1">The sequence shown here is derived from an EMBL/GenBank/DDBJ whole genome shotgun (WGS) entry which is preliminary data.</text>
</comment>
<name>A0ABR3YSF4_9PEZI</name>
<reference evidence="1 2" key="1">
    <citation type="journal article" date="2024" name="IMA Fungus">
        <title>IMA Genome - F19 : A genome assembly and annotation guide to empower mycologists, including annotated draft genome sequences of Ceratocystis pirilliformis, Diaporthe australafricana, Fusarium ophioides, Paecilomyces lecythidis, and Sporothrix stenoceras.</title>
        <authorList>
            <person name="Aylward J."/>
            <person name="Wilson A.M."/>
            <person name="Visagie C.M."/>
            <person name="Spraker J."/>
            <person name="Barnes I."/>
            <person name="Buitendag C."/>
            <person name="Ceriani C."/>
            <person name="Del Mar Angel L."/>
            <person name="du Plessis D."/>
            <person name="Fuchs T."/>
            <person name="Gasser K."/>
            <person name="Kramer D."/>
            <person name="Li W."/>
            <person name="Munsamy K."/>
            <person name="Piso A."/>
            <person name="Price J.L."/>
            <person name="Sonnekus B."/>
            <person name="Thomas C."/>
            <person name="van der Nest A."/>
            <person name="van Dijk A."/>
            <person name="van Heerden A."/>
            <person name="van Vuuren N."/>
            <person name="Yilmaz N."/>
            <person name="Duong T.A."/>
            <person name="van der Merwe N.A."/>
            <person name="Wingfield M.J."/>
            <person name="Wingfield B.D."/>
        </authorList>
    </citation>
    <scope>NUCLEOTIDE SEQUENCE [LARGE SCALE GENOMIC DNA]</scope>
    <source>
        <strain evidence="1 2">CMW 12675</strain>
    </source>
</reference>
<evidence type="ECO:0008006" key="3">
    <source>
        <dbReference type="Google" id="ProtNLM"/>
    </source>
</evidence>
<keyword evidence="2" id="KW-1185">Reference proteome</keyword>
<sequence length="130" mass="14073">MPFIVEDSWIASQATTHDIAELDDCSVAVDASYYLKYLLDHPPSHEPLLPALGGLTGIAAHIDQALEAWQVANITPFFIFDGQPLVGQVDAEIHHGLAEHSKLNAAWDMYISQRAQDAVNAFGATSGKTT</sequence>
<protein>
    <recommendedName>
        <fullName evidence="3">XPG N-terminal domain-containing protein</fullName>
    </recommendedName>
</protein>
<organism evidence="1 2">
    <name type="scientific">Ceratocystis pirilliformis</name>
    <dbReference type="NCBI Taxonomy" id="259994"/>
    <lineage>
        <taxon>Eukaryota</taxon>
        <taxon>Fungi</taxon>
        <taxon>Dikarya</taxon>
        <taxon>Ascomycota</taxon>
        <taxon>Pezizomycotina</taxon>
        <taxon>Sordariomycetes</taxon>
        <taxon>Hypocreomycetidae</taxon>
        <taxon>Microascales</taxon>
        <taxon>Ceratocystidaceae</taxon>
        <taxon>Ceratocystis</taxon>
    </lineage>
</organism>
<evidence type="ECO:0000313" key="1">
    <source>
        <dbReference type="EMBL" id="KAL1890790.1"/>
    </source>
</evidence>
<dbReference type="Gene3D" id="3.40.50.1010">
    <property type="entry name" value="5'-nuclease"/>
    <property type="match status" value="1"/>
</dbReference>
<proteinExistence type="predicted"/>
<gene>
    <name evidence="1" type="ORF">Cpir12675_005244</name>
</gene>
<dbReference type="Proteomes" id="UP001583280">
    <property type="component" value="Unassembled WGS sequence"/>
</dbReference>
<dbReference type="EMBL" id="JAWDJO010000173">
    <property type="protein sequence ID" value="KAL1890790.1"/>
    <property type="molecule type" value="Genomic_DNA"/>
</dbReference>
<evidence type="ECO:0000313" key="2">
    <source>
        <dbReference type="Proteomes" id="UP001583280"/>
    </source>
</evidence>
<dbReference type="SUPFAM" id="SSF88723">
    <property type="entry name" value="PIN domain-like"/>
    <property type="match status" value="1"/>
</dbReference>
<accession>A0ABR3YSF4</accession>